<keyword evidence="2" id="KW-0784">Thiamine biosynthesis</keyword>
<gene>
    <name evidence="4" type="ORF">VRU49_02765</name>
</gene>
<dbReference type="Proteomes" id="UP001337681">
    <property type="component" value="Unassembled WGS sequence"/>
</dbReference>
<dbReference type="EMBL" id="JAZDQU010000001">
    <property type="protein sequence ID" value="MEE1884334.1"/>
    <property type="molecule type" value="Genomic_DNA"/>
</dbReference>
<dbReference type="InterPro" id="IPR013785">
    <property type="entry name" value="Aldolase_TIM"/>
</dbReference>
<evidence type="ECO:0000313" key="4">
    <source>
        <dbReference type="EMBL" id="MEE1884334.1"/>
    </source>
</evidence>
<comment type="caution">
    <text evidence="4">The sequence shown here is derived from an EMBL/GenBank/DDBJ whole genome shotgun (WGS) entry which is preliminary data.</text>
</comment>
<dbReference type="SUPFAM" id="SSF51391">
    <property type="entry name" value="Thiamin phosphate synthase"/>
    <property type="match status" value="1"/>
</dbReference>
<comment type="pathway">
    <text evidence="1">Cofactor biosynthesis; thiamine diphosphate biosynthesis.</text>
</comment>
<dbReference type="Gene3D" id="3.20.20.70">
    <property type="entry name" value="Aldolase class I"/>
    <property type="match status" value="1"/>
</dbReference>
<dbReference type="PANTHER" id="PTHR20857:SF15">
    <property type="entry name" value="THIAMINE-PHOSPHATE SYNTHASE"/>
    <property type="match status" value="1"/>
</dbReference>
<protein>
    <submittedName>
        <fullName evidence="4">Thiamine phosphate synthase</fullName>
    </submittedName>
</protein>
<dbReference type="Pfam" id="PF02581">
    <property type="entry name" value="TMP-TENI"/>
    <property type="match status" value="1"/>
</dbReference>
<accession>A0ABU7GZ82</accession>
<evidence type="ECO:0000256" key="1">
    <source>
        <dbReference type="ARBA" id="ARBA00004948"/>
    </source>
</evidence>
<dbReference type="InterPro" id="IPR036206">
    <property type="entry name" value="ThiamineP_synth_sf"/>
</dbReference>
<dbReference type="InterPro" id="IPR022998">
    <property type="entry name" value="ThiamineP_synth_TenI"/>
</dbReference>
<evidence type="ECO:0000256" key="2">
    <source>
        <dbReference type="ARBA" id="ARBA00022977"/>
    </source>
</evidence>
<sequence>MKKYIDKFHFITNNNPKLSSVSQAQLACEAGGKWIQYRELNKPQEEVLREINEIAEICDEWGATLIVTDHIHLAGKADIQGFHLEDFNANLKEIREIIGENYTLGISAKTPDEVLKHALAGADYIGYGPFSNSTTKPNNYTHISLADYKFAKELIQKNNLETPIIAVGGIKYNDVIALKHTGIYGIAASAAIIDVPDFYEAYQMFLL</sequence>
<dbReference type="RefSeq" id="WP_330145251.1">
    <property type="nucleotide sequence ID" value="NZ_JAZDQU010000001.1"/>
</dbReference>
<evidence type="ECO:0000313" key="5">
    <source>
        <dbReference type="Proteomes" id="UP001337681"/>
    </source>
</evidence>
<name>A0ABU7GZ82_9SPHI</name>
<dbReference type="PANTHER" id="PTHR20857">
    <property type="entry name" value="THIAMINE-PHOSPHATE PYROPHOSPHORYLASE"/>
    <property type="match status" value="1"/>
</dbReference>
<feature type="domain" description="Thiamine phosphate synthase/TenI" evidence="3">
    <location>
        <begin position="10"/>
        <end position="192"/>
    </location>
</feature>
<proteinExistence type="predicted"/>
<evidence type="ECO:0000259" key="3">
    <source>
        <dbReference type="Pfam" id="PF02581"/>
    </source>
</evidence>
<keyword evidence="5" id="KW-1185">Reference proteome</keyword>
<organism evidence="4 5">
    <name type="scientific">Pedobacter flavus</name>
    <dbReference type="NCBI Taxonomy" id="3113906"/>
    <lineage>
        <taxon>Bacteria</taxon>
        <taxon>Pseudomonadati</taxon>
        <taxon>Bacteroidota</taxon>
        <taxon>Sphingobacteriia</taxon>
        <taxon>Sphingobacteriales</taxon>
        <taxon>Sphingobacteriaceae</taxon>
        <taxon>Pedobacter</taxon>
    </lineage>
</organism>
<reference evidence="4 5" key="1">
    <citation type="submission" date="2024-01" db="EMBL/GenBank/DDBJ databases">
        <title>Pedobacter sp. nov., isolated from oil-contaminated soil.</title>
        <authorList>
            <person name="Le N.T.T."/>
        </authorList>
    </citation>
    <scope>NUCLEOTIDE SEQUENCE [LARGE SCALE GENOMIC DNA]</scope>
    <source>
        <strain evidence="4 5">VNH31</strain>
    </source>
</reference>
<dbReference type="CDD" id="cd00564">
    <property type="entry name" value="TMP_TenI"/>
    <property type="match status" value="1"/>
</dbReference>